<feature type="domain" description="DUF2249" evidence="2">
    <location>
        <begin position="129"/>
        <end position="191"/>
    </location>
</feature>
<feature type="region of interest" description="Disordered" evidence="1">
    <location>
        <begin position="46"/>
        <end position="88"/>
    </location>
</feature>
<sequence>MAETLPEAAAPGTGQQFKLVDVSTTPSEGGCGCGCGGHGKKEQAAAPAAPATESHGGCGCGGHGHKAEAAPAPQSHGGCGCGGHGAQEAPKAEASAHGGCGCGDHGQGTAHVVSQDPAVREDELVIHSLPKVVRHALLFAAMDNLPLGASLIVVAPHQPVPLFNYLQESESHYRVETIETGPVDWRYRVTRLS</sequence>
<evidence type="ECO:0000259" key="2">
    <source>
        <dbReference type="Pfam" id="PF10006"/>
    </source>
</evidence>
<proteinExistence type="predicted"/>
<evidence type="ECO:0000313" key="3">
    <source>
        <dbReference type="EMBL" id="VYS80334.1"/>
    </source>
</evidence>
<gene>
    <name evidence="3" type="ORF">AOLFYP35_00361</name>
</gene>
<protein>
    <recommendedName>
        <fullName evidence="2">DUF2249 domain-containing protein</fullName>
    </recommendedName>
</protein>
<evidence type="ECO:0000256" key="1">
    <source>
        <dbReference type="SAM" id="MobiDB-lite"/>
    </source>
</evidence>
<dbReference type="EMBL" id="CACRSM010000002">
    <property type="protein sequence ID" value="VYS80334.1"/>
    <property type="molecule type" value="Genomic_DNA"/>
</dbReference>
<dbReference type="AlphaFoldDB" id="A0A6N2RI81"/>
<name>A0A6N2RI81_9ACTO</name>
<dbReference type="Pfam" id="PF10006">
    <property type="entry name" value="DUF2249"/>
    <property type="match status" value="1"/>
</dbReference>
<dbReference type="InterPro" id="IPR018720">
    <property type="entry name" value="DUF2249"/>
</dbReference>
<reference evidence="3" key="1">
    <citation type="submission" date="2019-11" db="EMBL/GenBank/DDBJ databases">
        <authorList>
            <person name="Feng L."/>
        </authorList>
    </citation>
    <scope>NUCLEOTIDE SEQUENCE</scope>
    <source>
        <strain evidence="3">AodontolyticusLFYP35</strain>
    </source>
</reference>
<organism evidence="3">
    <name type="scientific">Schaalia odontolytica</name>
    <dbReference type="NCBI Taxonomy" id="1660"/>
    <lineage>
        <taxon>Bacteria</taxon>
        <taxon>Bacillati</taxon>
        <taxon>Actinomycetota</taxon>
        <taxon>Actinomycetes</taxon>
        <taxon>Actinomycetales</taxon>
        <taxon>Actinomycetaceae</taxon>
        <taxon>Schaalia</taxon>
    </lineage>
</organism>
<accession>A0A6N2RI81</accession>